<feature type="compositionally biased region" description="Pro residues" evidence="1">
    <location>
        <begin position="90"/>
        <end position="100"/>
    </location>
</feature>
<feature type="compositionally biased region" description="Low complexity" evidence="1">
    <location>
        <begin position="80"/>
        <end position="89"/>
    </location>
</feature>
<keyword evidence="2" id="KW-0472">Membrane</keyword>
<keyword evidence="2" id="KW-0812">Transmembrane</keyword>
<proteinExistence type="predicted"/>
<reference evidence="3" key="1">
    <citation type="submission" date="2020-02" db="EMBL/GenBank/DDBJ databases">
        <authorList>
            <person name="Meier V. D."/>
        </authorList>
    </citation>
    <scope>NUCLEOTIDE SEQUENCE</scope>
    <source>
        <strain evidence="3">AVDCRST_MAG54</strain>
    </source>
</reference>
<feature type="transmembrane region" description="Helical" evidence="2">
    <location>
        <begin position="49"/>
        <end position="71"/>
    </location>
</feature>
<feature type="transmembrane region" description="Helical" evidence="2">
    <location>
        <begin position="23"/>
        <end position="43"/>
    </location>
</feature>
<organism evidence="3">
    <name type="scientific">uncultured Actinomycetospora sp</name>
    <dbReference type="NCBI Taxonomy" id="1135996"/>
    <lineage>
        <taxon>Bacteria</taxon>
        <taxon>Bacillati</taxon>
        <taxon>Actinomycetota</taxon>
        <taxon>Actinomycetes</taxon>
        <taxon>Pseudonocardiales</taxon>
        <taxon>Pseudonocardiaceae</taxon>
        <taxon>Actinomycetospora</taxon>
        <taxon>environmental samples</taxon>
    </lineage>
</organism>
<gene>
    <name evidence="3" type="ORF">AVDCRST_MAG54-4182</name>
</gene>
<name>A0A6J4JUR3_9PSEU</name>
<dbReference type="AlphaFoldDB" id="A0A6J4JUR3"/>
<sequence length="100" mass="10646">MPRTVLAMPGFTWPPRDTDRNRILYRLQVVVYALVTAYFFVFALASGALVPWAICTVALTATVVVAVGLLLMRAQRRAAPEPGAQAASPPAGPDPAAPAR</sequence>
<dbReference type="EMBL" id="CADCTH010000526">
    <property type="protein sequence ID" value="CAA9287762.1"/>
    <property type="molecule type" value="Genomic_DNA"/>
</dbReference>
<keyword evidence="2" id="KW-1133">Transmembrane helix</keyword>
<evidence type="ECO:0000256" key="2">
    <source>
        <dbReference type="SAM" id="Phobius"/>
    </source>
</evidence>
<evidence type="ECO:0000313" key="3">
    <source>
        <dbReference type="EMBL" id="CAA9287762.1"/>
    </source>
</evidence>
<protein>
    <submittedName>
        <fullName evidence="3">Uncharacterized protein</fullName>
    </submittedName>
</protein>
<feature type="region of interest" description="Disordered" evidence="1">
    <location>
        <begin position="80"/>
        <end position="100"/>
    </location>
</feature>
<accession>A0A6J4JUR3</accession>
<evidence type="ECO:0000256" key="1">
    <source>
        <dbReference type="SAM" id="MobiDB-lite"/>
    </source>
</evidence>